<evidence type="ECO:0000256" key="2">
    <source>
        <dbReference type="ARBA" id="ARBA00022670"/>
    </source>
</evidence>
<keyword evidence="10" id="KW-1185">Reference proteome</keyword>
<dbReference type="InterPro" id="IPR036852">
    <property type="entry name" value="Peptidase_S8/S53_dom_sf"/>
</dbReference>
<evidence type="ECO:0000256" key="5">
    <source>
        <dbReference type="PIRSR" id="PIRSR615500-1"/>
    </source>
</evidence>
<dbReference type="InterPro" id="IPR023828">
    <property type="entry name" value="Peptidase_S8_Ser-AS"/>
</dbReference>
<feature type="domain" description="Peptidase S8/S53" evidence="8">
    <location>
        <begin position="160"/>
        <end position="423"/>
    </location>
</feature>
<evidence type="ECO:0000256" key="6">
    <source>
        <dbReference type="PROSITE-ProRule" id="PRU01240"/>
    </source>
</evidence>
<name>A0A1Z4LWR6_9CYAN</name>
<dbReference type="EMBL" id="AP018227">
    <property type="protein sequence ID" value="BAY85663.1"/>
    <property type="molecule type" value="Genomic_DNA"/>
</dbReference>
<reference evidence="9 10" key="1">
    <citation type="submission" date="2017-06" db="EMBL/GenBank/DDBJ databases">
        <title>Genome sequencing of cyanobaciteial culture collection at National Institute for Environmental Studies (NIES).</title>
        <authorList>
            <person name="Hirose Y."/>
            <person name="Shimura Y."/>
            <person name="Fujisawa T."/>
            <person name="Nakamura Y."/>
            <person name="Kawachi M."/>
        </authorList>
    </citation>
    <scope>NUCLEOTIDE SEQUENCE [LARGE SCALE GENOMIC DNA]</scope>
    <source>
        <strain evidence="9 10">NIES-267</strain>
    </source>
</reference>
<dbReference type="PROSITE" id="PS00138">
    <property type="entry name" value="SUBTILASE_SER"/>
    <property type="match status" value="1"/>
</dbReference>
<dbReference type="PROSITE" id="PS00137">
    <property type="entry name" value="SUBTILASE_HIS"/>
    <property type="match status" value="1"/>
</dbReference>
<feature type="active site" description="Charge relay system" evidence="5 6">
    <location>
        <position position="169"/>
    </location>
</feature>
<dbReference type="InterPro" id="IPR015500">
    <property type="entry name" value="Peptidase_S8_subtilisin-rel"/>
</dbReference>
<dbReference type="InterPro" id="IPR022398">
    <property type="entry name" value="Peptidase_S8_His-AS"/>
</dbReference>
<dbReference type="PRINTS" id="PR00723">
    <property type="entry name" value="SUBTILISIN"/>
</dbReference>
<evidence type="ECO:0000256" key="4">
    <source>
        <dbReference type="ARBA" id="ARBA00022825"/>
    </source>
</evidence>
<dbReference type="AlphaFoldDB" id="A0A1Z4LWR6"/>
<dbReference type="InterPro" id="IPR051048">
    <property type="entry name" value="Peptidase_S8/S53_subtilisin"/>
</dbReference>
<keyword evidence="4 6" id="KW-0720">Serine protease</keyword>
<comment type="similarity">
    <text evidence="1 6 7">Belongs to the peptidase S8 family.</text>
</comment>
<dbReference type="PROSITE" id="PS00136">
    <property type="entry name" value="SUBTILASE_ASP"/>
    <property type="match status" value="1"/>
</dbReference>
<dbReference type="Gene3D" id="3.40.50.200">
    <property type="entry name" value="Peptidase S8/S53 domain"/>
    <property type="match status" value="1"/>
</dbReference>
<proteinExistence type="inferred from homology"/>
<evidence type="ECO:0000256" key="3">
    <source>
        <dbReference type="ARBA" id="ARBA00022801"/>
    </source>
</evidence>
<organism evidence="9 10">
    <name type="scientific">Calothrix parasitica NIES-267</name>
    <dbReference type="NCBI Taxonomy" id="1973488"/>
    <lineage>
        <taxon>Bacteria</taxon>
        <taxon>Bacillati</taxon>
        <taxon>Cyanobacteriota</taxon>
        <taxon>Cyanophyceae</taxon>
        <taxon>Nostocales</taxon>
        <taxon>Calotrichaceae</taxon>
        <taxon>Calothrix</taxon>
    </lineage>
</organism>
<keyword evidence="3 6" id="KW-0378">Hydrolase</keyword>
<feature type="active site" description="Charge relay system" evidence="5 6">
    <location>
        <position position="224"/>
    </location>
</feature>
<dbReference type="Pfam" id="PF00082">
    <property type="entry name" value="Peptidase_S8"/>
    <property type="match status" value="1"/>
</dbReference>
<dbReference type="InterPro" id="IPR034204">
    <property type="entry name" value="PfSUB1-like_cat_dom"/>
</dbReference>
<dbReference type="PANTHER" id="PTHR43399:SF4">
    <property type="entry name" value="CELL WALL-ASSOCIATED PROTEASE"/>
    <property type="match status" value="1"/>
</dbReference>
<evidence type="ECO:0000256" key="7">
    <source>
        <dbReference type="RuleBase" id="RU003355"/>
    </source>
</evidence>
<sequence>MQANSSDSNLFPQPEYNVASITPVNDLNDNLIQNNSSLLNRSSFELSVTEDSIGNSTEEFVIPTLNNSDITITDSNIQLNSQVSSQDNDFNTASINQDAGFYASDAEYSSSNGYGLANAAEAVAKVTDEDSFDEVPDKGGKDWGADAVNAPEVWEEGYTGEGVVVAVLDTGVDYNHDDLKNNIWTNNGEIADNGRDDDGNGYIDDFYGWNFDGNNNNTIDVDGHGTHVSGTIAGENNGFGVTGIAYDSQIMPVKVLDDSGSGTNTSVAEGIYYAVDNGADVINLSLGGSSPSSEVSEAVKYASDQGVTVVMAAGNSGGQMPLYPARYANQYGIAVGAIDENENMASFSNRAGSQELTYVTAPGVDIYSTLPDNRYESYSGTSMATPHVAGVVALMLSADPSLDSNSIRQILEETSGGGDDEENPFFPGFGDIFPGLNLSLDNIAESTIQSSFQSNLQSNPNSGYTARSFSTELDLSNNSIFNKSANNYFDSQFVNYQQNTRLFSKDIKSLLEEDEIRFG</sequence>
<gene>
    <name evidence="9" type="ORF">NIES267_51640</name>
</gene>
<evidence type="ECO:0000313" key="9">
    <source>
        <dbReference type="EMBL" id="BAY85663.1"/>
    </source>
</evidence>
<protein>
    <submittedName>
        <fullName evidence="9">Peptidase S8/S53</fullName>
    </submittedName>
</protein>
<keyword evidence="2 6" id="KW-0645">Protease</keyword>
<accession>A0A1Z4LWR6</accession>
<dbReference type="GO" id="GO:0004252">
    <property type="term" value="F:serine-type endopeptidase activity"/>
    <property type="evidence" value="ECO:0007669"/>
    <property type="project" value="UniProtKB-UniRule"/>
</dbReference>
<dbReference type="CDD" id="cd07473">
    <property type="entry name" value="Peptidases_S8_Subtilisin_like"/>
    <property type="match status" value="1"/>
</dbReference>
<dbReference type="PANTHER" id="PTHR43399">
    <property type="entry name" value="SUBTILISIN-RELATED"/>
    <property type="match status" value="1"/>
</dbReference>
<dbReference type="InterPro" id="IPR023827">
    <property type="entry name" value="Peptidase_S8_Asp-AS"/>
</dbReference>
<dbReference type="Proteomes" id="UP000218418">
    <property type="component" value="Chromosome"/>
</dbReference>
<dbReference type="SUPFAM" id="SSF52743">
    <property type="entry name" value="Subtilisin-like"/>
    <property type="match status" value="1"/>
</dbReference>
<dbReference type="PROSITE" id="PS51892">
    <property type="entry name" value="SUBTILASE"/>
    <property type="match status" value="1"/>
</dbReference>
<dbReference type="OrthoDB" id="9798386at2"/>
<feature type="active site" description="Charge relay system" evidence="5 6">
    <location>
        <position position="382"/>
    </location>
</feature>
<evidence type="ECO:0000313" key="10">
    <source>
        <dbReference type="Proteomes" id="UP000218418"/>
    </source>
</evidence>
<evidence type="ECO:0000256" key="1">
    <source>
        <dbReference type="ARBA" id="ARBA00011073"/>
    </source>
</evidence>
<dbReference type="GO" id="GO:0006508">
    <property type="term" value="P:proteolysis"/>
    <property type="evidence" value="ECO:0007669"/>
    <property type="project" value="UniProtKB-KW"/>
</dbReference>
<dbReference type="InterPro" id="IPR000209">
    <property type="entry name" value="Peptidase_S8/S53_dom"/>
</dbReference>
<evidence type="ECO:0000259" key="8">
    <source>
        <dbReference type="Pfam" id="PF00082"/>
    </source>
</evidence>